<keyword evidence="2" id="KW-1185">Reference proteome</keyword>
<organism evidence="1 2">
    <name type="scientific">Diphasiastrum complanatum</name>
    <name type="common">Issler's clubmoss</name>
    <name type="synonym">Lycopodium complanatum</name>
    <dbReference type="NCBI Taxonomy" id="34168"/>
    <lineage>
        <taxon>Eukaryota</taxon>
        <taxon>Viridiplantae</taxon>
        <taxon>Streptophyta</taxon>
        <taxon>Embryophyta</taxon>
        <taxon>Tracheophyta</taxon>
        <taxon>Lycopodiopsida</taxon>
        <taxon>Lycopodiales</taxon>
        <taxon>Lycopodiaceae</taxon>
        <taxon>Lycopodioideae</taxon>
        <taxon>Diphasiastrum</taxon>
    </lineage>
</organism>
<sequence length="544" mass="59088">MEGSVYDASDGVYRSHRPQIQVPPPHMDIASFLFHNTTQQQQQSPCFANKIAVVDAITGQSLTFSELKRNANSLAAGLAQLGVSRGHVVLILSPNSIHFPVILLAVASIGAILTTVNPLYTSREIAKQIKDSATRLIFTVPPLLNKVQNTGIPVVLIEGSILENIILGISYSDLLSADPSKAPRLQIRQTDTACLLYSSGTTGLSKGVVLSHRNFIAAALQLSVDADLQGIKDEVVLLKLPMFHVYGLAAVLYAHLQKGVTVVTMPKFEFEPMLEAIQKYRVTYLPTVPPVCIAIAKHQGLEKYDLSSLQEILSGAAPLGKEIMEALSLKLPNAKLSQGYGLTESTGVGFILRGQQDTQYFGAAGSLISSLEAKIVDIESGKPLPPTKQGEIWLRGPNIMQGYFNNKEATASTLDDEGWLHTGDLGYINAKGLLFIVDRLKELIKYKGFQVAPAELEALLLSNPFILDAAVVPFPDEKAGQIPHAFVVKSPGKQLSENDVFRFVADQVAPFKKLRKVTFVTSIPKSPAGKILRRQLIEKPLAKL</sequence>
<dbReference type="EMBL" id="CM055095">
    <property type="protein sequence ID" value="KAJ7560289.1"/>
    <property type="molecule type" value="Genomic_DNA"/>
</dbReference>
<proteinExistence type="predicted"/>
<evidence type="ECO:0000313" key="2">
    <source>
        <dbReference type="Proteomes" id="UP001162992"/>
    </source>
</evidence>
<accession>A0ACC2E1C3</accession>
<dbReference type="Proteomes" id="UP001162992">
    <property type="component" value="Chromosome 4"/>
</dbReference>
<reference evidence="2" key="1">
    <citation type="journal article" date="2024" name="Proc. Natl. Acad. Sci. U.S.A.">
        <title>Extraordinary preservation of gene collinearity over three hundred million years revealed in homosporous lycophytes.</title>
        <authorList>
            <person name="Li C."/>
            <person name="Wickell D."/>
            <person name="Kuo L.Y."/>
            <person name="Chen X."/>
            <person name="Nie B."/>
            <person name="Liao X."/>
            <person name="Peng D."/>
            <person name="Ji J."/>
            <person name="Jenkins J."/>
            <person name="Williams M."/>
            <person name="Shu S."/>
            <person name="Plott C."/>
            <person name="Barry K."/>
            <person name="Rajasekar S."/>
            <person name="Grimwood J."/>
            <person name="Han X."/>
            <person name="Sun S."/>
            <person name="Hou Z."/>
            <person name="He W."/>
            <person name="Dai G."/>
            <person name="Sun C."/>
            <person name="Schmutz J."/>
            <person name="Leebens-Mack J.H."/>
            <person name="Li F.W."/>
            <person name="Wang L."/>
        </authorList>
    </citation>
    <scope>NUCLEOTIDE SEQUENCE [LARGE SCALE GENOMIC DNA]</scope>
    <source>
        <strain evidence="2">cv. PW_Plant_1</strain>
    </source>
</reference>
<evidence type="ECO:0000313" key="1">
    <source>
        <dbReference type="EMBL" id="KAJ7560289.1"/>
    </source>
</evidence>
<protein>
    <submittedName>
        <fullName evidence="1">Uncharacterized protein</fullName>
    </submittedName>
</protein>
<gene>
    <name evidence="1" type="ORF">O6H91_04G122100</name>
</gene>
<name>A0ACC2E1C3_DIPCM</name>
<comment type="caution">
    <text evidence="1">The sequence shown here is derived from an EMBL/GenBank/DDBJ whole genome shotgun (WGS) entry which is preliminary data.</text>
</comment>